<accession>A0A804L2V4</accession>
<dbReference type="PANTHER" id="PTHR47926:SF465">
    <property type="entry name" value="PENTATRICOPEPTIDE REPEAT (PPR-LIKE) SUPERFAMILY PROTEIN"/>
    <property type="match status" value="1"/>
</dbReference>
<dbReference type="AlphaFoldDB" id="A0A804L2V4"/>
<dbReference type="EnsemblPlants" id="Ma11_t00960.1">
    <property type="protein sequence ID" value="Ma11_p00960.1"/>
    <property type="gene ID" value="Ma11_g00960"/>
</dbReference>
<feature type="repeat" description="PPR" evidence="2">
    <location>
        <begin position="211"/>
        <end position="241"/>
    </location>
</feature>
<proteinExistence type="predicted"/>
<dbReference type="FunFam" id="1.25.40.10:FF:000348">
    <property type="entry name" value="Pentatricopeptide repeat-containing protein chloroplastic"/>
    <property type="match status" value="1"/>
</dbReference>
<protein>
    <submittedName>
        <fullName evidence="3">(wild Malaysian banana) hypothetical protein</fullName>
    </submittedName>
</protein>
<dbReference type="PANTHER" id="PTHR47926">
    <property type="entry name" value="PENTATRICOPEPTIDE REPEAT-CONTAINING PROTEIN"/>
    <property type="match status" value="1"/>
</dbReference>
<dbReference type="FunFam" id="1.25.40.10:FF:000090">
    <property type="entry name" value="Pentatricopeptide repeat-containing protein, chloroplastic"/>
    <property type="match status" value="1"/>
</dbReference>
<dbReference type="Pfam" id="PF13041">
    <property type="entry name" value="PPR_2"/>
    <property type="match status" value="2"/>
</dbReference>
<dbReference type="OMA" id="CHCNLVE"/>
<dbReference type="GO" id="GO:0009451">
    <property type="term" value="P:RNA modification"/>
    <property type="evidence" value="ECO:0007669"/>
    <property type="project" value="InterPro"/>
</dbReference>
<dbReference type="InterPro" id="IPR046960">
    <property type="entry name" value="PPR_At4g14850-like_plant"/>
</dbReference>
<dbReference type="NCBIfam" id="TIGR00756">
    <property type="entry name" value="PPR"/>
    <property type="match status" value="6"/>
</dbReference>
<dbReference type="EMBL" id="HG996475">
    <property type="protein sequence ID" value="CAG1863185.1"/>
    <property type="molecule type" value="Genomic_DNA"/>
</dbReference>
<evidence type="ECO:0000313" key="4">
    <source>
        <dbReference type="EnsemblPlants" id="Ma11_p00960.1"/>
    </source>
</evidence>
<dbReference type="GO" id="GO:0003723">
    <property type="term" value="F:RNA binding"/>
    <property type="evidence" value="ECO:0007669"/>
    <property type="project" value="InterPro"/>
</dbReference>
<gene>
    <name evidence="3" type="ORF">GSMUA_24430.1</name>
</gene>
<dbReference type="InParanoid" id="A0A804L2V4"/>
<dbReference type="SUPFAM" id="SSF48452">
    <property type="entry name" value="TPR-like"/>
    <property type="match status" value="1"/>
</dbReference>
<feature type="repeat" description="PPR" evidence="2">
    <location>
        <begin position="110"/>
        <end position="144"/>
    </location>
</feature>
<evidence type="ECO:0000313" key="5">
    <source>
        <dbReference type="Proteomes" id="UP000012960"/>
    </source>
</evidence>
<dbReference type="Pfam" id="PF20431">
    <property type="entry name" value="E_motif"/>
    <property type="match status" value="1"/>
</dbReference>
<dbReference type="Pfam" id="PF01535">
    <property type="entry name" value="PPR"/>
    <property type="match status" value="2"/>
</dbReference>
<evidence type="ECO:0000256" key="1">
    <source>
        <dbReference type="ARBA" id="ARBA00022737"/>
    </source>
</evidence>
<keyword evidence="5" id="KW-1185">Reference proteome</keyword>
<feature type="repeat" description="PPR" evidence="2">
    <location>
        <begin position="273"/>
        <end position="307"/>
    </location>
</feature>
<feature type="repeat" description="PPR" evidence="2">
    <location>
        <begin position="376"/>
        <end position="410"/>
    </location>
</feature>
<dbReference type="Pfam" id="PF12854">
    <property type="entry name" value="PPR_1"/>
    <property type="match status" value="2"/>
</dbReference>
<dbReference type="OrthoDB" id="185373at2759"/>
<reference evidence="3" key="1">
    <citation type="submission" date="2021-03" db="EMBL/GenBank/DDBJ databases">
        <authorList>
            <consortium name="Genoscope - CEA"/>
            <person name="William W."/>
        </authorList>
    </citation>
    <scope>NUCLEOTIDE SEQUENCE</scope>
    <source>
        <strain evidence="3">Doubled-haploid Pahang</strain>
    </source>
</reference>
<dbReference type="InterPro" id="IPR002885">
    <property type="entry name" value="PPR_rpt"/>
</dbReference>
<evidence type="ECO:0000256" key="2">
    <source>
        <dbReference type="PROSITE-ProRule" id="PRU00708"/>
    </source>
</evidence>
<dbReference type="InterPro" id="IPR011990">
    <property type="entry name" value="TPR-like_helical_dom_sf"/>
</dbReference>
<name>A0A804L2V4_MUSAM</name>
<evidence type="ECO:0000313" key="3">
    <source>
        <dbReference type="EMBL" id="CAG1863185.1"/>
    </source>
</evidence>
<sequence length="587" mass="64794">MPTHPAPCLLQSLRHCLAVGHLDLAVDTLPLLARCGLRPDSATLALLLRLCLRSPAALPLAGRVHLFLRLSGLLCVAPTPPLANHLLAFHFLRGRPDDARRLFRRMATPNLFSFNTMLAGYARLGMLHQARRLFDRMPHRDVVSWNTMILALARAGCCGDAVGLYSQLRRFSLGFNAHTFSGVLVACVRLGEAHLVRQVHAQVLLVGFLTNIIISSSLVNSYTKCGFVDDARKLFDEMPTRDVLAWTTLVHGLASSGDLVSARRVFDEMPEKNSISWTALIGSYTRHGHPFEALDLFRNMMKLGVPPDQFTFSSALCACGAIASVKHGKQIHARLLRTRFSPNAIVISSLVDMYSKCGDLAGGQRVFDLTDAGRMDTVLWNTMMSAAGQHGDGIEAVKMFEEMIKTGTKPDANTFIVLLTACSHSGLVEQGLQLFCSMRKQHGVVPDEDHYVCLVDMLGRAGRLEEATECLREMPCGPSARAWNALLGVCRIHGNLRLGRMVAQRAIKSDPECPTAYVLLSNFYADLGRWESVEKVRHLMQENKAMKERASSWIPFDNEIQSLGALDQLQPAEEVVCVRNISLSDEA</sequence>
<feature type="repeat" description="PPR" evidence="2">
    <location>
        <begin position="242"/>
        <end position="272"/>
    </location>
</feature>
<feature type="repeat" description="PPR" evidence="2">
    <location>
        <begin position="411"/>
        <end position="446"/>
    </location>
</feature>
<dbReference type="Gene3D" id="1.25.40.10">
    <property type="entry name" value="Tetratricopeptide repeat domain"/>
    <property type="match status" value="3"/>
</dbReference>
<dbReference type="InterPro" id="IPR046848">
    <property type="entry name" value="E_motif"/>
</dbReference>
<dbReference type="Gramene" id="Ma11_t00960.1">
    <property type="protein sequence ID" value="Ma11_p00960.1"/>
    <property type="gene ID" value="Ma11_g00960"/>
</dbReference>
<organism evidence="4 5">
    <name type="scientific">Musa acuminata subsp. malaccensis</name>
    <name type="common">Wild banana</name>
    <name type="synonym">Musa malaccensis</name>
    <dbReference type="NCBI Taxonomy" id="214687"/>
    <lineage>
        <taxon>Eukaryota</taxon>
        <taxon>Viridiplantae</taxon>
        <taxon>Streptophyta</taxon>
        <taxon>Embryophyta</taxon>
        <taxon>Tracheophyta</taxon>
        <taxon>Spermatophyta</taxon>
        <taxon>Magnoliopsida</taxon>
        <taxon>Liliopsida</taxon>
        <taxon>Zingiberales</taxon>
        <taxon>Musaceae</taxon>
        <taxon>Musa</taxon>
    </lineage>
</organism>
<dbReference type="PROSITE" id="PS51375">
    <property type="entry name" value="PPR"/>
    <property type="match status" value="6"/>
</dbReference>
<reference evidence="4" key="2">
    <citation type="submission" date="2021-05" db="UniProtKB">
        <authorList>
            <consortium name="EnsemblPlants"/>
        </authorList>
    </citation>
    <scope>IDENTIFICATION</scope>
    <source>
        <strain evidence="4">subsp. malaccensis</strain>
    </source>
</reference>
<keyword evidence="1" id="KW-0677">Repeat</keyword>
<dbReference type="Proteomes" id="UP000012960">
    <property type="component" value="Unplaced"/>
</dbReference>